<dbReference type="CDD" id="cd02588">
    <property type="entry name" value="HAD_L2-DEX"/>
    <property type="match status" value="1"/>
</dbReference>
<protein>
    <submittedName>
        <fullName evidence="3">HAD family hydrolase</fullName>
    </submittedName>
</protein>
<dbReference type="NCBIfam" id="TIGR01428">
    <property type="entry name" value="HAD_type_II"/>
    <property type="match status" value="1"/>
</dbReference>
<dbReference type="InterPro" id="IPR023198">
    <property type="entry name" value="PGP-like_dom2"/>
</dbReference>
<dbReference type="EMBL" id="CP012898">
    <property type="protein sequence ID" value="ALJ05025.1"/>
    <property type="molecule type" value="Genomic_DNA"/>
</dbReference>
<evidence type="ECO:0000256" key="1">
    <source>
        <dbReference type="ARBA" id="ARBA00008106"/>
    </source>
</evidence>
<dbReference type="Proteomes" id="UP000057981">
    <property type="component" value="Chromosome"/>
</dbReference>
<dbReference type="InterPro" id="IPR036412">
    <property type="entry name" value="HAD-like_sf"/>
</dbReference>
<dbReference type="SFLD" id="SFLDS00003">
    <property type="entry name" value="Haloacid_Dehalogenase"/>
    <property type="match status" value="1"/>
</dbReference>
<dbReference type="PANTHER" id="PTHR43316">
    <property type="entry name" value="HYDROLASE, HALOACID DELAHOGENASE-RELATED"/>
    <property type="match status" value="1"/>
</dbReference>
<dbReference type="NCBIfam" id="TIGR01493">
    <property type="entry name" value="HAD-SF-IA-v2"/>
    <property type="match status" value="1"/>
</dbReference>
<gene>
    <name evidence="3" type="ORF">APS56_07755</name>
</gene>
<evidence type="ECO:0000256" key="2">
    <source>
        <dbReference type="ARBA" id="ARBA00022801"/>
    </source>
</evidence>
<sequence>MDNNRRNFIKNLSLVGTTGMLIPNLAIGNTQENPNIMINKTRPKVLFFDVNETLLDLTDMKKQVGEALNGREDLLSLWFTTMLQYSLVTTASGQYEHFGNIGAAALQMVAANNGITIKEDEARNIILNALRGLPSHPEVEEALKELKKAGYKLVSFTNSSNEGVRKQFESAGLTSYFDERLSVEDIGKFKPFSDTYAWGARKMGIKPEECMLIAAHGWDVAGALWAGWRAAFISRPGQQLFPIAPKTEIIESDLLKISKKLVVLKK</sequence>
<dbReference type="PRINTS" id="PR00413">
    <property type="entry name" value="HADHALOGNASE"/>
</dbReference>
<dbReference type="Pfam" id="PF00702">
    <property type="entry name" value="Hydrolase"/>
    <property type="match status" value="1"/>
</dbReference>
<dbReference type="SFLD" id="SFLDG01129">
    <property type="entry name" value="C1.5:_HAD__Beta-PGM__Phosphata"/>
    <property type="match status" value="1"/>
</dbReference>
<keyword evidence="2 3" id="KW-0378">Hydrolase</keyword>
<dbReference type="InterPro" id="IPR006328">
    <property type="entry name" value="2-HAD"/>
</dbReference>
<dbReference type="InterPro" id="IPR006439">
    <property type="entry name" value="HAD-SF_hydro_IA"/>
</dbReference>
<dbReference type="PANTHER" id="PTHR43316:SF3">
    <property type="entry name" value="HALOACID DEHALOGENASE, TYPE II (AFU_ORTHOLOGUE AFUA_2G07750)-RELATED"/>
    <property type="match status" value="1"/>
</dbReference>
<dbReference type="AlphaFoldDB" id="A0A0P0CWX4"/>
<dbReference type="Gene3D" id="3.40.50.1000">
    <property type="entry name" value="HAD superfamily/HAD-like"/>
    <property type="match status" value="1"/>
</dbReference>
<dbReference type="Gene3D" id="1.10.150.240">
    <property type="entry name" value="Putative phosphatase, domain 2"/>
    <property type="match status" value="1"/>
</dbReference>
<comment type="similarity">
    <text evidence="1">Belongs to the HAD-like hydrolase superfamily. S-2-haloalkanoic acid dehalogenase family.</text>
</comment>
<organism evidence="3 4">
    <name type="scientific">Pseudalgibacter alginicilyticus</name>
    <dbReference type="NCBI Taxonomy" id="1736674"/>
    <lineage>
        <taxon>Bacteria</taxon>
        <taxon>Pseudomonadati</taxon>
        <taxon>Bacteroidota</taxon>
        <taxon>Flavobacteriia</taxon>
        <taxon>Flavobacteriales</taxon>
        <taxon>Flavobacteriaceae</taxon>
        <taxon>Pseudalgibacter</taxon>
    </lineage>
</organism>
<dbReference type="InterPro" id="IPR051540">
    <property type="entry name" value="S-2-haloacid_dehalogenase"/>
</dbReference>
<accession>A0A0P0CWX4</accession>
<dbReference type="KEGG" id="ahz:APS56_07755"/>
<dbReference type="InterPro" id="IPR023214">
    <property type="entry name" value="HAD_sf"/>
</dbReference>
<dbReference type="GO" id="GO:0019120">
    <property type="term" value="F:hydrolase activity, acting on acid halide bonds, in C-halide compounds"/>
    <property type="evidence" value="ECO:0007669"/>
    <property type="project" value="InterPro"/>
</dbReference>
<dbReference type="RefSeq" id="WP_054726891.1">
    <property type="nucleotide sequence ID" value="NZ_CP012898.1"/>
</dbReference>
<dbReference type="SUPFAM" id="SSF56784">
    <property type="entry name" value="HAD-like"/>
    <property type="match status" value="1"/>
</dbReference>
<reference evidence="3 4" key="1">
    <citation type="submission" date="2015-10" db="EMBL/GenBank/DDBJ databases">
        <authorList>
            <person name="Gilbert D.G."/>
        </authorList>
    </citation>
    <scope>NUCLEOTIDE SEQUENCE [LARGE SCALE GENOMIC DNA]</scope>
    <source>
        <strain evidence="4">HZ-22</strain>
    </source>
</reference>
<dbReference type="OrthoDB" id="264363at2"/>
<evidence type="ECO:0000313" key="4">
    <source>
        <dbReference type="Proteomes" id="UP000057981"/>
    </source>
</evidence>
<proteinExistence type="inferred from homology"/>
<dbReference type="STRING" id="1736674.APS56_07755"/>
<keyword evidence="4" id="KW-1185">Reference proteome</keyword>
<name>A0A0P0CWX4_9FLAO</name>
<dbReference type="PATRIC" id="fig|1736674.3.peg.1584"/>
<evidence type="ECO:0000313" key="3">
    <source>
        <dbReference type="EMBL" id="ALJ05025.1"/>
    </source>
</evidence>